<protein>
    <recommendedName>
        <fullName evidence="3">UPF0319 protein QWJ08_14235</fullName>
    </recommendedName>
</protein>
<dbReference type="Proteomes" id="UP001169719">
    <property type="component" value="Unassembled WGS sequence"/>
</dbReference>
<accession>A0ABT7Y404</accession>
<comment type="similarity">
    <text evidence="1 3">Belongs to the UPF0319 family.</text>
</comment>
<proteinExistence type="inferred from homology"/>
<dbReference type="PANTHER" id="PTHR38108">
    <property type="entry name" value="UPF0319 PROTEIN YCCT"/>
    <property type="match status" value="1"/>
</dbReference>
<evidence type="ECO:0000313" key="5">
    <source>
        <dbReference type="Proteomes" id="UP001169719"/>
    </source>
</evidence>
<comment type="caution">
    <text evidence="4">The sequence shown here is derived from an EMBL/GenBank/DDBJ whole genome shotgun (WGS) entry which is preliminary data.</text>
</comment>
<dbReference type="PANTHER" id="PTHR38108:SF1">
    <property type="entry name" value="UPF0319 PROTEIN YCCT"/>
    <property type="match status" value="1"/>
</dbReference>
<keyword evidence="5" id="KW-1185">Reference proteome</keyword>
<evidence type="ECO:0000256" key="3">
    <source>
        <dbReference type="HAMAP-Rule" id="MF_00789"/>
    </source>
</evidence>
<evidence type="ECO:0000256" key="2">
    <source>
        <dbReference type="ARBA" id="ARBA00022729"/>
    </source>
</evidence>
<feature type="signal peptide" evidence="3">
    <location>
        <begin position="1"/>
        <end position="21"/>
    </location>
</feature>
<dbReference type="Pfam" id="PF09829">
    <property type="entry name" value="DUF2057"/>
    <property type="match status" value="1"/>
</dbReference>
<name>A0ABT7Y404_9VIBR</name>
<feature type="chain" id="PRO_5044910656" description="UPF0319 protein QWJ08_14235" evidence="3">
    <location>
        <begin position="22"/>
        <end position="224"/>
    </location>
</feature>
<gene>
    <name evidence="4" type="ORF">QWJ08_14235</name>
</gene>
<evidence type="ECO:0000313" key="4">
    <source>
        <dbReference type="EMBL" id="MDN2482494.1"/>
    </source>
</evidence>
<dbReference type="EMBL" id="JAUEOZ010000002">
    <property type="protein sequence ID" value="MDN2482494.1"/>
    <property type="molecule type" value="Genomic_DNA"/>
</dbReference>
<organism evidence="4 5">
    <name type="scientific">Vibrio agarivorans</name>
    <dbReference type="NCBI Taxonomy" id="153622"/>
    <lineage>
        <taxon>Bacteria</taxon>
        <taxon>Pseudomonadati</taxon>
        <taxon>Pseudomonadota</taxon>
        <taxon>Gammaproteobacteria</taxon>
        <taxon>Vibrionales</taxon>
        <taxon>Vibrionaceae</taxon>
        <taxon>Vibrio</taxon>
    </lineage>
</organism>
<keyword evidence="2 3" id="KW-0732">Signal</keyword>
<dbReference type="RefSeq" id="WP_289962573.1">
    <property type="nucleotide sequence ID" value="NZ_JAUEOZ010000002.1"/>
</dbReference>
<reference evidence="4" key="1">
    <citation type="submission" date="2024-05" db="EMBL/GenBank/DDBJ databases">
        <title>Genome Sequences of Four Agar- Degrading Marine Bacteria.</title>
        <authorList>
            <person name="Phillips E.K."/>
            <person name="Shaffer J.C."/>
            <person name="Henson M.W."/>
            <person name="Temperton B."/>
            <person name="Thrash C.J."/>
            <person name="Martin M.O."/>
        </authorList>
    </citation>
    <scope>NUCLEOTIDE SEQUENCE</scope>
    <source>
        <strain evidence="4">EKP203</strain>
    </source>
</reference>
<evidence type="ECO:0000256" key="1">
    <source>
        <dbReference type="ARBA" id="ARBA00008490"/>
    </source>
</evidence>
<sequence length="224" mass="24614" precursor="true">MKRIHSLAALIALSVSAHSMAAVTIEVPETISVLAVNQEKADLSGSIFSSTKTLTLPDGENQVVFRYSPYFDKGDERIIIDSKATIAKFYAANQELKFELPTYRHERDAKSKIDSFDWKLVNKSGQAVEVTQDQLIKDGMQIGRDYVREIEDYNRAGGIAAVGVAAAIPTQLPETGAVPAQLPEPVPAQLPENGVSTAEEMLYFWYSKADADAQARFKAYINAQ</sequence>
<dbReference type="HAMAP" id="MF_00789">
    <property type="entry name" value="UPF0319"/>
    <property type="match status" value="1"/>
</dbReference>
<dbReference type="NCBIfam" id="NF003383">
    <property type="entry name" value="PRK04517.1"/>
    <property type="match status" value="1"/>
</dbReference>
<dbReference type="InterPro" id="IPR018635">
    <property type="entry name" value="UPF0319"/>
</dbReference>